<evidence type="ECO:0000313" key="2">
    <source>
        <dbReference type="EMBL" id="MEZ8181142.1"/>
    </source>
</evidence>
<reference evidence="2 3" key="1">
    <citation type="submission" date="2024-06" db="EMBL/GenBank/DDBJ databases">
        <authorList>
            <person name="Steensen K."/>
            <person name="Seneca J."/>
            <person name="Bartlau N."/>
            <person name="Yu A.X."/>
            <person name="Polz M.F."/>
        </authorList>
    </citation>
    <scope>NUCLEOTIDE SEQUENCE [LARGE SCALE GENOMIC DNA]</scope>
    <source>
        <strain evidence="2 3">1F145</strain>
    </source>
</reference>
<name>A0ABV4LRT9_VIBSP</name>
<dbReference type="Proteomes" id="UP001569200">
    <property type="component" value="Unassembled WGS sequence"/>
</dbReference>
<keyword evidence="3" id="KW-1185">Reference proteome</keyword>
<evidence type="ECO:0000313" key="3">
    <source>
        <dbReference type="Proteomes" id="UP001569200"/>
    </source>
</evidence>
<feature type="region of interest" description="Disordered" evidence="1">
    <location>
        <begin position="287"/>
        <end position="309"/>
    </location>
</feature>
<feature type="compositionally biased region" description="Basic and acidic residues" evidence="1">
    <location>
        <begin position="295"/>
        <end position="306"/>
    </location>
</feature>
<comment type="caution">
    <text evidence="2">The sequence shown here is derived from an EMBL/GenBank/DDBJ whole genome shotgun (WGS) entry which is preliminary data.</text>
</comment>
<accession>A0ABV4LRT9</accession>
<sequence length="341" mass="37679">MQLTQTARALLEDYCAKQCEVFGRSDVSKNFAISGPIETALKNKLMESVDFLKLITVEDVDQITGRVVDVGTNKLHTGRKKGGRHTTTSSVEGNTYKLVETDSCAAATWDLLSVWANSGKPGEFMKRLNENATLNFAQDMIRVGFNGVAFAETTDPDDNPNGEDVNKGWQQVVKEKSPSQIIDVDVYLDPDGGGDYKNLDAMASDLINTKIHAALRNDPSLIVLVGADLLSFEQARLYDAAITPTEKKAAQQLPNSIAGRRAMSPPFFPGMRMTVTTLKNLHIYTQRNTRHRKSEHSEERKQHENTYLRNEGYAVGEHKGYASFNEAKVHFGANPTPAVAE</sequence>
<dbReference type="RefSeq" id="WP_371690876.1">
    <property type="nucleotide sequence ID" value="NZ_JBGONW010000004.1"/>
</dbReference>
<organism evidence="2 3">
    <name type="scientific">Vibrio splendidus</name>
    <dbReference type="NCBI Taxonomy" id="29497"/>
    <lineage>
        <taxon>Bacteria</taxon>
        <taxon>Pseudomonadati</taxon>
        <taxon>Pseudomonadota</taxon>
        <taxon>Gammaproteobacteria</taxon>
        <taxon>Vibrionales</taxon>
        <taxon>Vibrionaceae</taxon>
        <taxon>Vibrio</taxon>
    </lineage>
</organism>
<evidence type="ECO:0000256" key="1">
    <source>
        <dbReference type="SAM" id="MobiDB-lite"/>
    </source>
</evidence>
<protein>
    <submittedName>
        <fullName evidence="2">Phage major capsid protein, P2 family</fullName>
    </submittedName>
</protein>
<dbReference type="InterPro" id="IPR006441">
    <property type="entry name" value="Phage_P2_GpN"/>
</dbReference>
<proteinExistence type="predicted"/>
<dbReference type="Pfam" id="PF05125">
    <property type="entry name" value="Phage_cap_P2"/>
    <property type="match status" value="1"/>
</dbReference>
<dbReference type="NCBIfam" id="TIGR01551">
    <property type="entry name" value="major_capsid_P2"/>
    <property type="match status" value="1"/>
</dbReference>
<gene>
    <name evidence="2" type="ORF">ACED33_10680</name>
</gene>
<dbReference type="EMBL" id="JBGOOW010000008">
    <property type="protein sequence ID" value="MEZ8181142.1"/>
    <property type="molecule type" value="Genomic_DNA"/>
</dbReference>